<protein>
    <submittedName>
        <fullName evidence="15">Nuclear receptor domain-containing protein</fullName>
    </submittedName>
</protein>
<feature type="domain" description="NR LBD" evidence="12">
    <location>
        <begin position="876"/>
        <end position="1109"/>
    </location>
</feature>
<dbReference type="Proteomes" id="UP000272942">
    <property type="component" value="Unassembled WGS sequence"/>
</dbReference>
<feature type="domain" description="Nuclear receptor" evidence="11">
    <location>
        <begin position="17"/>
        <end position="94"/>
    </location>
</feature>
<feature type="region of interest" description="Disordered" evidence="10">
    <location>
        <begin position="227"/>
        <end position="277"/>
    </location>
</feature>
<evidence type="ECO:0000259" key="12">
    <source>
        <dbReference type="PROSITE" id="PS51843"/>
    </source>
</evidence>
<feature type="compositionally biased region" description="Basic and acidic residues" evidence="10">
    <location>
        <begin position="307"/>
        <end position="326"/>
    </location>
</feature>
<feature type="region of interest" description="Disordered" evidence="10">
    <location>
        <begin position="295"/>
        <end position="326"/>
    </location>
</feature>
<organism evidence="15">
    <name type="scientific">Echinostoma caproni</name>
    <dbReference type="NCBI Taxonomy" id="27848"/>
    <lineage>
        <taxon>Eukaryota</taxon>
        <taxon>Metazoa</taxon>
        <taxon>Spiralia</taxon>
        <taxon>Lophotrochozoa</taxon>
        <taxon>Platyhelminthes</taxon>
        <taxon>Trematoda</taxon>
        <taxon>Digenea</taxon>
        <taxon>Plagiorchiida</taxon>
        <taxon>Echinostomata</taxon>
        <taxon>Echinostomatoidea</taxon>
        <taxon>Echinostomatidae</taxon>
        <taxon>Echinostoma</taxon>
    </lineage>
</organism>
<dbReference type="PROSITE" id="PS00031">
    <property type="entry name" value="NUCLEAR_REC_DBD_1"/>
    <property type="match status" value="1"/>
</dbReference>
<feature type="compositionally biased region" description="Polar residues" evidence="10">
    <location>
        <begin position="486"/>
        <end position="495"/>
    </location>
</feature>
<dbReference type="CDD" id="cd07179">
    <property type="entry name" value="2DBD_NR_DBD2"/>
    <property type="match status" value="1"/>
</dbReference>
<dbReference type="InterPro" id="IPR001628">
    <property type="entry name" value="Znf_hrmn_rcpt"/>
</dbReference>
<dbReference type="PANTHER" id="PTHR45805">
    <property type="entry name" value="NUCLEAR HORMONE RECEPTOR HR3-RELATED"/>
    <property type="match status" value="1"/>
</dbReference>
<dbReference type="AlphaFoldDB" id="A0A183A9W9"/>
<evidence type="ECO:0000313" key="13">
    <source>
        <dbReference type="EMBL" id="VDP70475.1"/>
    </source>
</evidence>
<evidence type="ECO:0000313" key="15">
    <source>
        <dbReference type="WBParaSite" id="ECPE_0000375701-mRNA-1"/>
    </source>
</evidence>
<feature type="compositionally biased region" description="Basic and acidic residues" evidence="10">
    <location>
        <begin position="498"/>
        <end position="510"/>
    </location>
</feature>
<dbReference type="SUPFAM" id="SSF48508">
    <property type="entry name" value="Nuclear receptor ligand-binding domain"/>
    <property type="match status" value="1"/>
</dbReference>
<evidence type="ECO:0000259" key="11">
    <source>
        <dbReference type="PROSITE" id="PS51030"/>
    </source>
</evidence>
<evidence type="ECO:0000256" key="10">
    <source>
        <dbReference type="SAM" id="MobiDB-lite"/>
    </source>
</evidence>
<dbReference type="WBParaSite" id="ECPE_0000375701-mRNA-1">
    <property type="protein sequence ID" value="ECPE_0000375701-mRNA-1"/>
    <property type="gene ID" value="ECPE_0000375701"/>
</dbReference>
<dbReference type="GO" id="GO:0008270">
    <property type="term" value="F:zinc ion binding"/>
    <property type="evidence" value="ECO:0007669"/>
    <property type="project" value="UniProtKB-KW"/>
</dbReference>
<keyword evidence="8" id="KW-0675">Receptor</keyword>
<reference evidence="13 14" key="2">
    <citation type="submission" date="2018-11" db="EMBL/GenBank/DDBJ databases">
        <authorList>
            <consortium name="Pathogen Informatics"/>
        </authorList>
    </citation>
    <scope>NUCLEOTIDE SEQUENCE [LARGE SCALE GENOMIC DNA]</scope>
    <source>
        <strain evidence="13 14">Egypt</strain>
    </source>
</reference>
<feature type="region of interest" description="Disordered" evidence="10">
    <location>
        <begin position="612"/>
        <end position="655"/>
    </location>
</feature>
<dbReference type="Pfam" id="PF00105">
    <property type="entry name" value="zf-C4"/>
    <property type="match status" value="1"/>
</dbReference>
<dbReference type="EMBL" id="UZAN01040665">
    <property type="protein sequence ID" value="VDP70475.1"/>
    <property type="molecule type" value="Genomic_DNA"/>
</dbReference>
<dbReference type="InterPro" id="IPR000536">
    <property type="entry name" value="Nucl_hrmn_rcpt_lig-bd"/>
</dbReference>
<dbReference type="InterPro" id="IPR035500">
    <property type="entry name" value="NHR-like_dom_sf"/>
</dbReference>
<dbReference type="Gene3D" id="1.10.565.10">
    <property type="entry name" value="Retinoid X Receptor"/>
    <property type="match status" value="1"/>
</dbReference>
<comment type="subcellular location">
    <subcellularLocation>
        <location evidence="1">Nucleus</location>
    </subcellularLocation>
</comment>
<dbReference type="GO" id="GO:0004879">
    <property type="term" value="F:nuclear receptor activity"/>
    <property type="evidence" value="ECO:0007669"/>
    <property type="project" value="TreeGrafter"/>
</dbReference>
<gene>
    <name evidence="13" type="ORF">ECPE_LOCUS3754</name>
</gene>
<keyword evidence="7" id="KW-0804">Transcription</keyword>
<proteinExistence type="predicted"/>
<dbReference type="SMART" id="SM00430">
    <property type="entry name" value="HOLI"/>
    <property type="match status" value="1"/>
</dbReference>
<dbReference type="PRINTS" id="PR00047">
    <property type="entry name" value="STROIDFINGER"/>
</dbReference>
<keyword evidence="4" id="KW-0862">Zinc</keyword>
<keyword evidence="2" id="KW-0479">Metal-binding</keyword>
<dbReference type="GO" id="GO:0000978">
    <property type="term" value="F:RNA polymerase II cis-regulatory region sequence-specific DNA binding"/>
    <property type="evidence" value="ECO:0007669"/>
    <property type="project" value="TreeGrafter"/>
</dbReference>
<feature type="compositionally biased region" description="Polar residues" evidence="10">
    <location>
        <begin position="612"/>
        <end position="641"/>
    </location>
</feature>
<evidence type="ECO:0000256" key="1">
    <source>
        <dbReference type="ARBA" id="ARBA00004123"/>
    </source>
</evidence>
<keyword evidence="14" id="KW-1185">Reference proteome</keyword>
<name>A0A183A9W9_9TREM</name>
<feature type="compositionally biased region" description="Basic and acidic residues" evidence="10">
    <location>
        <begin position="754"/>
        <end position="768"/>
    </location>
</feature>
<keyword evidence="3" id="KW-0863">Zinc-finger</keyword>
<feature type="region of interest" description="Disordered" evidence="10">
    <location>
        <begin position="480"/>
        <end position="518"/>
    </location>
</feature>
<sequence>MASIPGAAVFPATDISEIPCRVCGAKSSGFHFGAITCEGCKGFFRRTINERESQRYTCRNGGNCAVTGATRNNCKSCRYRRCLAVGMSKDGSRIGRQPNAVKHRCAIEIEQLRSAVSCAVSCPNKSPLKSYIPSPPFSLSNTRLSLDDPSRALMLSYNNNVRLEHPPMSHSYPSHMVPNANVVYFRPTLSEFHSQSDITEPALFTPELHSPRSTRLSAPYTPTAITASQSDQSHIPELHSGCSLRPQPMDETSEPDQISMHRLGYPSTRTDEPLTSQLSQHQLVSTQQALVSSHPYTSSVEAVSDDGIGKMPEKREDALMPPDLHKYNFDPGDYNRLTDPIDLYSSQSPSTSLGPAIGLLQLSQAAQYFSQQEQAERTQQDGPTTEKTESSTRSTQYPGSSLGLDLTETKPKLDPNLSHQQHHNLRLHQQHQSFASPSSTTICPPSFPTPVKAFDDTYEFKSTPPQVNINEDDMNRATGSPFLDPSVTQTGTPSGIRSDAEKITNPDRYKPSSSSGTSYFSPPKAFLSRYSATCRLTEGHCEPNMRPHISPHVTNESTYLAERDPVANECHMRVAEYNSELESGLTSMDRHATHVTEWASDWLRVGRHIPPTNQESISRYSTPSSLPVSNLPSCMESQSLDDQGERFDERSSPENPATLVARYLRQTQSMPSATSSNTIDLTASSFSRPQAEEFISSHVSTEQNARQTDLSQSGMSQPKLLTLLEKVDLDTETSFPGWVAHSTQNEAMDPMASEVRDRNQTKPLEFPRVEPMSTSVDEGTMRSPSRQPMSETSIGSGNSHVSQSVRHRLNHPNMHGASHPNLSDRRSDSELPNAPNEPVGLSYSTSSGSLISSTGLTETVTDSPYSHSALRDPMPSEILFIDRVMKAVQCLRFVPSRISSNPKQLHEWSAPDVIWSRVMQHFEIYAHQITRFAREVPGFRDLSRVDMITLVQSGTFPIILLQLSREREGGSGEYNYFDFHSTERRIIVREFPTLQRLADQLCEIGHVMRTLRLDESEMGLLCCLVLLHADDHQQFEDPNRVQTTYQHALMVLEKYEQARANSEQRIRDLLAVIPILDEMSREHQQIIRQIRRQYHHLVFSELYVQMFRLDDENEGDENIELLEHSG</sequence>
<dbReference type="InterPro" id="IPR013088">
    <property type="entry name" value="Znf_NHR/GATA"/>
</dbReference>
<dbReference type="PANTHER" id="PTHR45805:SF2">
    <property type="entry name" value="NUCLEAR HORMONE RECEPTOR HR3-RELATED"/>
    <property type="match status" value="1"/>
</dbReference>
<keyword evidence="6" id="KW-0238">DNA-binding</keyword>
<keyword evidence="5" id="KW-0805">Transcription regulation</keyword>
<keyword evidence="9" id="KW-0539">Nucleus</keyword>
<evidence type="ECO:0000313" key="14">
    <source>
        <dbReference type="Proteomes" id="UP000272942"/>
    </source>
</evidence>
<feature type="compositionally biased region" description="Basic and acidic residues" evidence="10">
    <location>
        <begin position="643"/>
        <end position="652"/>
    </location>
</feature>
<dbReference type="SUPFAM" id="SSF57716">
    <property type="entry name" value="Glucocorticoid receptor-like (DNA-binding domain)"/>
    <property type="match status" value="1"/>
</dbReference>
<accession>A0A183A9W9</accession>
<dbReference type="GO" id="GO:0005634">
    <property type="term" value="C:nucleus"/>
    <property type="evidence" value="ECO:0007669"/>
    <property type="project" value="UniProtKB-SubCell"/>
</dbReference>
<evidence type="ECO:0000256" key="5">
    <source>
        <dbReference type="ARBA" id="ARBA00023015"/>
    </source>
</evidence>
<evidence type="ECO:0000256" key="4">
    <source>
        <dbReference type="ARBA" id="ARBA00022833"/>
    </source>
</evidence>
<dbReference type="OrthoDB" id="5771769at2759"/>
<evidence type="ECO:0000256" key="9">
    <source>
        <dbReference type="ARBA" id="ARBA00023242"/>
    </source>
</evidence>
<evidence type="ECO:0000256" key="8">
    <source>
        <dbReference type="ARBA" id="ARBA00023170"/>
    </source>
</evidence>
<feature type="region of interest" description="Disordered" evidence="10">
    <location>
        <begin position="370"/>
        <end position="424"/>
    </location>
</feature>
<dbReference type="SMART" id="SM00399">
    <property type="entry name" value="ZnF_C4"/>
    <property type="match status" value="1"/>
</dbReference>
<feature type="compositionally biased region" description="Polar residues" evidence="10">
    <location>
        <begin position="772"/>
        <end position="804"/>
    </location>
</feature>
<evidence type="ECO:0000256" key="7">
    <source>
        <dbReference type="ARBA" id="ARBA00023163"/>
    </source>
</evidence>
<dbReference type="Gene3D" id="3.30.50.10">
    <property type="entry name" value="Erythroid Transcription Factor GATA-1, subunit A"/>
    <property type="match status" value="1"/>
</dbReference>
<dbReference type="PROSITE" id="PS51843">
    <property type="entry name" value="NR_LBD"/>
    <property type="match status" value="1"/>
</dbReference>
<evidence type="ECO:0000256" key="3">
    <source>
        <dbReference type="ARBA" id="ARBA00022771"/>
    </source>
</evidence>
<reference evidence="15" key="1">
    <citation type="submission" date="2016-06" db="UniProtKB">
        <authorList>
            <consortium name="WormBaseParasite"/>
        </authorList>
    </citation>
    <scope>IDENTIFICATION</scope>
</reference>
<dbReference type="Pfam" id="PF00104">
    <property type="entry name" value="Hormone_recep"/>
    <property type="match status" value="1"/>
</dbReference>
<dbReference type="PROSITE" id="PS51030">
    <property type="entry name" value="NUCLEAR_REC_DBD_2"/>
    <property type="match status" value="1"/>
</dbReference>
<evidence type="ECO:0000256" key="6">
    <source>
        <dbReference type="ARBA" id="ARBA00023125"/>
    </source>
</evidence>
<feature type="compositionally biased region" description="Basic and acidic residues" evidence="10">
    <location>
        <begin position="374"/>
        <end position="390"/>
    </location>
</feature>
<evidence type="ECO:0000256" key="2">
    <source>
        <dbReference type="ARBA" id="ARBA00022723"/>
    </source>
</evidence>
<feature type="region of interest" description="Disordered" evidence="10">
    <location>
        <begin position="739"/>
        <end position="848"/>
    </location>
</feature>